<accession>A0A1I4TNX2</accession>
<name>A0A1I4TNX2_9RHOB</name>
<reference evidence="1 2" key="1">
    <citation type="submission" date="2016-10" db="EMBL/GenBank/DDBJ databases">
        <authorList>
            <person name="de Groot N.N."/>
        </authorList>
    </citation>
    <scope>NUCLEOTIDE SEQUENCE [LARGE SCALE GENOMIC DNA]</scope>
    <source>
        <strain evidence="1 2">DSM 15283</strain>
    </source>
</reference>
<proteinExistence type="predicted"/>
<gene>
    <name evidence="1" type="ORF">SAMN04488042_11911</name>
</gene>
<dbReference type="Proteomes" id="UP000199144">
    <property type="component" value="Unassembled WGS sequence"/>
</dbReference>
<keyword evidence="2" id="KW-1185">Reference proteome</keyword>
<dbReference type="RefSeq" id="WP_278247174.1">
    <property type="nucleotide sequence ID" value="NZ_FOTQ01000019.1"/>
</dbReference>
<organism evidence="1 2">
    <name type="scientific">Shimia aestuarii</name>
    <dbReference type="NCBI Taxonomy" id="254406"/>
    <lineage>
        <taxon>Bacteria</taxon>
        <taxon>Pseudomonadati</taxon>
        <taxon>Pseudomonadota</taxon>
        <taxon>Alphaproteobacteria</taxon>
        <taxon>Rhodobacterales</taxon>
        <taxon>Roseobacteraceae</taxon>
    </lineage>
</organism>
<dbReference type="STRING" id="254406.SAMN04488042_11911"/>
<sequence>MKITDVTVTDRPGLGFALNEDVLDANPYTESDVFPPMTEVPL</sequence>
<evidence type="ECO:0000313" key="1">
    <source>
        <dbReference type="EMBL" id="SFM78474.1"/>
    </source>
</evidence>
<dbReference type="AlphaFoldDB" id="A0A1I4TNX2"/>
<protein>
    <submittedName>
        <fullName evidence="1">Uncharacterized protein</fullName>
    </submittedName>
</protein>
<evidence type="ECO:0000313" key="2">
    <source>
        <dbReference type="Proteomes" id="UP000199144"/>
    </source>
</evidence>
<dbReference type="EMBL" id="FOTQ01000019">
    <property type="protein sequence ID" value="SFM78474.1"/>
    <property type="molecule type" value="Genomic_DNA"/>
</dbReference>